<dbReference type="AlphaFoldDB" id="A0A3F3H1T4"/>
<dbReference type="SUPFAM" id="SSF50129">
    <property type="entry name" value="GroES-like"/>
    <property type="match status" value="1"/>
</dbReference>
<dbReference type="InterPro" id="IPR036291">
    <property type="entry name" value="NAD(P)-bd_dom_sf"/>
</dbReference>
<dbReference type="Proteomes" id="UP000064514">
    <property type="component" value="Unassembled WGS sequence"/>
</dbReference>
<dbReference type="InterPro" id="IPR011032">
    <property type="entry name" value="GroES-like_sf"/>
</dbReference>
<reference evidence="2" key="1">
    <citation type="journal article" date="2015" name="BMC Genomics">
        <title>Comparative genomics of Fructobacillus spp. and Leuconostoc spp. reveals niche-specific evolution of Fructobacillus spp.</title>
        <authorList>
            <person name="Endo A."/>
            <person name="Tanizawa Y."/>
            <person name="Tanaka N."/>
            <person name="Maeno S."/>
            <person name="Kumar H."/>
            <person name="Shiwa Y."/>
            <person name="Okada S."/>
            <person name="Yoshikawa H."/>
            <person name="Dicks L."/>
            <person name="Nakagawa J."/>
            <person name="Arita M."/>
        </authorList>
    </citation>
    <scope>NUCLEOTIDE SEQUENCE [LARGE SCALE GENOMIC DNA]</scope>
    <source>
        <strain evidence="2">F214-1</strain>
    </source>
</reference>
<dbReference type="InterPro" id="IPR050700">
    <property type="entry name" value="YIM1/Zinc_Alcohol_DH_Fams"/>
</dbReference>
<dbReference type="Gene3D" id="3.40.50.720">
    <property type="entry name" value="NAD(P)-binding Rossmann-like Domain"/>
    <property type="match status" value="1"/>
</dbReference>
<dbReference type="CDD" id="cd05289">
    <property type="entry name" value="MDR_like_2"/>
    <property type="match status" value="1"/>
</dbReference>
<organism evidence="2">
    <name type="scientific">Fructobacillus tropaeoli</name>
    <dbReference type="NCBI Taxonomy" id="709323"/>
    <lineage>
        <taxon>Bacteria</taxon>
        <taxon>Bacillati</taxon>
        <taxon>Bacillota</taxon>
        <taxon>Bacilli</taxon>
        <taxon>Lactobacillales</taxon>
        <taxon>Lactobacillaceae</taxon>
        <taxon>Fructobacillus</taxon>
    </lineage>
</organism>
<dbReference type="Pfam" id="PF13602">
    <property type="entry name" value="ADH_zinc_N_2"/>
    <property type="match status" value="1"/>
</dbReference>
<sequence>MKAAQLDKYEKEFKLIVRDIPIPEIKEDEVLVKVKAAAVNPLEKLVGTGSVKLIQDYNLPMTMGNELSGIIEKIGNKVTTFKKNDAIYTRLPLNNIGAFAEYVAVPASAISKMPVNLDFKSAAAAPLTGLTAYQGLFEELNGQAGETVLITGGSGSFGELAIPVAKNAGMRVIVSGSARLKEKTLRLGADQYISYETENYWESVRDVDYVIDTLGGSEFDRELSVIKTGGRLLSLRTGPNKRFAHTHQFGMTKRMLFSMVGSKFDRKASKKNVQYHFIFVRSNGFQLYELSKIIEKNNIIPAVNNTIFNIDDINDALDLVFKGHSNGKVVITF</sequence>
<dbReference type="Pfam" id="PF08240">
    <property type="entry name" value="ADH_N"/>
    <property type="match status" value="1"/>
</dbReference>
<dbReference type="STRING" id="709323.GCA_001047135_00542"/>
<dbReference type="GO" id="GO:0016491">
    <property type="term" value="F:oxidoreductase activity"/>
    <property type="evidence" value="ECO:0007669"/>
    <property type="project" value="InterPro"/>
</dbReference>
<dbReference type="InterPro" id="IPR013154">
    <property type="entry name" value="ADH-like_N"/>
</dbReference>
<dbReference type="PANTHER" id="PTHR11695:SF294">
    <property type="entry name" value="RETICULON-4-INTERACTING PROTEIN 1, MITOCHONDRIAL"/>
    <property type="match status" value="1"/>
</dbReference>
<dbReference type="InterPro" id="IPR020843">
    <property type="entry name" value="ER"/>
</dbReference>
<feature type="domain" description="Enoyl reductase (ER)" evidence="1">
    <location>
        <begin position="4"/>
        <end position="331"/>
    </location>
</feature>
<accession>A0A3F3H1T4</accession>
<proteinExistence type="predicted"/>
<dbReference type="SUPFAM" id="SSF51735">
    <property type="entry name" value="NAD(P)-binding Rossmann-fold domains"/>
    <property type="match status" value="1"/>
</dbReference>
<dbReference type="PANTHER" id="PTHR11695">
    <property type="entry name" value="ALCOHOL DEHYDROGENASE RELATED"/>
    <property type="match status" value="1"/>
</dbReference>
<dbReference type="Gene3D" id="3.90.180.10">
    <property type="entry name" value="Medium-chain alcohol dehydrogenases, catalytic domain"/>
    <property type="match status" value="1"/>
</dbReference>
<dbReference type="SMART" id="SM00829">
    <property type="entry name" value="PKS_ER"/>
    <property type="match status" value="1"/>
</dbReference>
<dbReference type="RefSeq" id="WP_059393469.1">
    <property type="nucleotide sequence ID" value="NZ_DF968079.1"/>
</dbReference>
<evidence type="ECO:0000259" key="1">
    <source>
        <dbReference type="SMART" id="SM00829"/>
    </source>
</evidence>
<evidence type="ECO:0000313" key="2">
    <source>
        <dbReference type="EMBL" id="GAP03997.1"/>
    </source>
</evidence>
<gene>
    <name evidence="2" type="ORF">FTRO_0021670</name>
</gene>
<name>A0A3F3H1T4_9LACO</name>
<dbReference type="EMBL" id="DF968079">
    <property type="protein sequence ID" value="GAP03997.1"/>
    <property type="molecule type" value="Genomic_DNA"/>
</dbReference>
<protein>
    <submittedName>
        <fullName evidence="2">NADPH-quinone alcohol dehydrogenase, Zn-dependent</fullName>
    </submittedName>
</protein>